<name>A0A449BFN9_HAPAX</name>
<dbReference type="InterPro" id="IPR006121">
    <property type="entry name" value="HMA_dom"/>
</dbReference>
<keyword evidence="4" id="KW-1185">Reference proteome</keyword>
<accession>A0A449BFN9</accession>
<dbReference type="Pfam" id="PF00403">
    <property type="entry name" value="HMA"/>
    <property type="match status" value="1"/>
</dbReference>
<keyword evidence="1" id="KW-0479">Metal-binding</keyword>
<dbReference type="GO" id="GO:0046872">
    <property type="term" value="F:metal ion binding"/>
    <property type="evidence" value="ECO:0007669"/>
    <property type="project" value="UniProtKB-KW"/>
</dbReference>
<dbReference type="RefSeq" id="WP_026391033.1">
    <property type="nucleotide sequence ID" value="NZ_LR215048.1"/>
</dbReference>
<dbReference type="KEGG" id="aaxa:NCTC10138_01675"/>
<dbReference type="AlphaFoldDB" id="A0A449BFN9"/>
<sequence length="77" mass="8491">MKKAIIQLETLTCPSCLQKINRAIKGLNGVNQDSVNVMFNSSKVKLEYDDETVSIKSIESAISNLGYGVKKTEVKDL</sequence>
<proteinExistence type="predicted"/>
<protein>
    <submittedName>
        <fullName evidence="3">Copper-ion-binding protein</fullName>
    </submittedName>
</protein>
<organism evidence="3 4">
    <name type="scientific">Haploplasma axanthum</name>
    <name type="common">Acholeplasma axanthum</name>
    <dbReference type="NCBI Taxonomy" id="29552"/>
    <lineage>
        <taxon>Bacteria</taxon>
        <taxon>Bacillati</taxon>
        <taxon>Mycoplasmatota</taxon>
        <taxon>Mollicutes</taxon>
        <taxon>Acholeplasmatales</taxon>
        <taxon>Acholeplasmataceae</taxon>
        <taxon>Haploplasma</taxon>
    </lineage>
</organism>
<evidence type="ECO:0000259" key="2">
    <source>
        <dbReference type="PROSITE" id="PS50846"/>
    </source>
</evidence>
<dbReference type="Gene3D" id="3.30.70.100">
    <property type="match status" value="1"/>
</dbReference>
<feature type="domain" description="HMA" evidence="2">
    <location>
        <begin position="2"/>
        <end position="70"/>
    </location>
</feature>
<dbReference type="Proteomes" id="UP000289841">
    <property type="component" value="Chromosome"/>
</dbReference>
<dbReference type="PROSITE" id="PS50846">
    <property type="entry name" value="HMA_2"/>
    <property type="match status" value="1"/>
</dbReference>
<evidence type="ECO:0000313" key="4">
    <source>
        <dbReference type="Proteomes" id="UP000289841"/>
    </source>
</evidence>
<dbReference type="SUPFAM" id="SSF55008">
    <property type="entry name" value="HMA, heavy metal-associated domain"/>
    <property type="match status" value="1"/>
</dbReference>
<dbReference type="EMBL" id="LR215048">
    <property type="protein sequence ID" value="VEU81277.1"/>
    <property type="molecule type" value="Genomic_DNA"/>
</dbReference>
<evidence type="ECO:0000313" key="3">
    <source>
        <dbReference type="EMBL" id="VEU81277.1"/>
    </source>
</evidence>
<dbReference type="PROSITE" id="PS01047">
    <property type="entry name" value="HMA_1"/>
    <property type="match status" value="1"/>
</dbReference>
<gene>
    <name evidence="3" type="primary">copZ</name>
    <name evidence="3" type="ORF">NCTC10138_01675</name>
</gene>
<dbReference type="InterPro" id="IPR017969">
    <property type="entry name" value="Heavy-metal-associated_CS"/>
</dbReference>
<reference evidence="3 4" key="1">
    <citation type="submission" date="2019-01" db="EMBL/GenBank/DDBJ databases">
        <authorList>
            <consortium name="Pathogen Informatics"/>
        </authorList>
    </citation>
    <scope>NUCLEOTIDE SEQUENCE [LARGE SCALE GENOMIC DNA]</scope>
    <source>
        <strain evidence="3 4">NCTC10138</strain>
    </source>
</reference>
<dbReference type="CDD" id="cd00371">
    <property type="entry name" value="HMA"/>
    <property type="match status" value="1"/>
</dbReference>
<dbReference type="InterPro" id="IPR036163">
    <property type="entry name" value="HMA_dom_sf"/>
</dbReference>
<dbReference type="STRING" id="1278311.GCA_000428705_01635"/>
<dbReference type="OrthoDB" id="7068874at2"/>
<evidence type="ECO:0000256" key="1">
    <source>
        <dbReference type="ARBA" id="ARBA00022723"/>
    </source>
</evidence>